<keyword evidence="2" id="KW-0732">Signal</keyword>
<dbReference type="Proteomes" id="UP000596092">
    <property type="component" value="Chromosome"/>
</dbReference>
<dbReference type="EMBL" id="CP054140">
    <property type="protein sequence ID" value="QQG66029.1"/>
    <property type="molecule type" value="Genomic_DNA"/>
</dbReference>
<reference evidence="4 5" key="1">
    <citation type="submission" date="2020-05" db="EMBL/GenBank/DDBJ databases">
        <title>Complete genome of Desulfobulbus oligotrophicus.</title>
        <authorList>
            <person name="Podar M."/>
        </authorList>
    </citation>
    <scope>NUCLEOTIDE SEQUENCE [LARGE SCALE GENOMIC DNA]</scope>
    <source>
        <strain evidence="4 5">Prop6</strain>
    </source>
</reference>
<evidence type="ECO:0000256" key="1">
    <source>
        <dbReference type="SAM" id="Coils"/>
    </source>
</evidence>
<protein>
    <recommendedName>
        <fullName evidence="3">Magnesium transporter MgtE intracellular domain-containing protein</fullName>
    </recommendedName>
</protein>
<feature type="signal peptide" evidence="2">
    <location>
        <begin position="1"/>
        <end position="21"/>
    </location>
</feature>
<feature type="domain" description="Magnesium transporter MgtE intracellular" evidence="3">
    <location>
        <begin position="108"/>
        <end position="169"/>
    </location>
</feature>
<dbReference type="AlphaFoldDB" id="A0A7T5VDR0"/>
<keyword evidence="5" id="KW-1185">Reference proteome</keyword>
<dbReference type="KEGG" id="dog:HP555_09185"/>
<evidence type="ECO:0000259" key="3">
    <source>
        <dbReference type="Pfam" id="PF03448"/>
    </source>
</evidence>
<keyword evidence="1" id="KW-0175">Coiled coil</keyword>
<evidence type="ECO:0000256" key="2">
    <source>
        <dbReference type="SAM" id="SignalP"/>
    </source>
</evidence>
<proteinExistence type="predicted"/>
<organism evidence="4 5">
    <name type="scientific">Desulfobulbus oligotrophicus</name>
    <dbReference type="NCBI Taxonomy" id="1909699"/>
    <lineage>
        <taxon>Bacteria</taxon>
        <taxon>Pseudomonadati</taxon>
        <taxon>Thermodesulfobacteriota</taxon>
        <taxon>Desulfobulbia</taxon>
        <taxon>Desulfobulbales</taxon>
        <taxon>Desulfobulbaceae</taxon>
        <taxon>Desulfobulbus</taxon>
    </lineage>
</organism>
<gene>
    <name evidence="4" type="ORF">HP555_09185</name>
</gene>
<feature type="coiled-coil region" evidence="1">
    <location>
        <begin position="54"/>
        <end position="113"/>
    </location>
</feature>
<sequence length="171" mass="19408">MKRYCLICCLLLGIVAAQVWAEERSSAAPGPKDRQQQYESVEERRIMGNIRDSVSFTSQEKENVEDRKKELKRMEVEVDKKIDQLTRLRDQIAKLLEQKSEEENKRVTELARVYEKMTAEKAAAVMGSIDQELAIAILAKMKTKSAAKILGSMEREKAARLTTGFSTLDAP</sequence>
<evidence type="ECO:0000313" key="4">
    <source>
        <dbReference type="EMBL" id="QQG66029.1"/>
    </source>
</evidence>
<dbReference type="SUPFAM" id="SSF158791">
    <property type="entry name" value="MgtE N-terminal domain-like"/>
    <property type="match status" value="1"/>
</dbReference>
<name>A0A7T5VDR0_9BACT</name>
<accession>A0A7T5VDR0</accession>
<evidence type="ECO:0000313" key="5">
    <source>
        <dbReference type="Proteomes" id="UP000596092"/>
    </source>
</evidence>
<feature type="chain" id="PRO_5032425277" description="Magnesium transporter MgtE intracellular domain-containing protein" evidence="2">
    <location>
        <begin position="22"/>
        <end position="171"/>
    </location>
</feature>
<dbReference type="RefSeq" id="WP_199261771.1">
    <property type="nucleotide sequence ID" value="NZ_CP054140.1"/>
</dbReference>
<dbReference type="InterPro" id="IPR006668">
    <property type="entry name" value="Mg_transptr_MgtE_intracell_dom"/>
</dbReference>
<dbReference type="Pfam" id="PF03448">
    <property type="entry name" value="MgtE_N"/>
    <property type="match status" value="1"/>
</dbReference>